<reference evidence="1" key="1">
    <citation type="journal article" date="2014" name="Front. Microbiol.">
        <title>High frequency of phylogenetically diverse reductive dehalogenase-homologous genes in deep subseafloor sedimentary metagenomes.</title>
        <authorList>
            <person name="Kawai M."/>
            <person name="Futagami T."/>
            <person name="Toyoda A."/>
            <person name="Takaki Y."/>
            <person name="Nishi S."/>
            <person name="Hori S."/>
            <person name="Arai W."/>
            <person name="Tsubouchi T."/>
            <person name="Morono Y."/>
            <person name="Uchiyama I."/>
            <person name="Ito T."/>
            <person name="Fujiyama A."/>
            <person name="Inagaki F."/>
            <person name="Takami H."/>
        </authorList>
    </citation>
    <scope>NUCLEOTIDE SEQUENCE</scope>
    <source>
        <strain evidence="1">Expedition CK06-06</strain>
    </source>
</reference>
<organism evidence="1">
    <name type="scientific">marine sediment metagenome</name>
    <dbReference type="NCBI Taxonomy" id="412755"/>
    <lineage>
        <taxon>unclassified sequences</taxon>
        <taxon>metagenomes</taxon>
        <taxon>ecological metagenomes</taxon>
    </lineage>
</organism>
<name>X0U2I4_9ZZZZ</name>
<sequence length="67" mass="7263">MSAESKNSKTDDPRRPFDADTVAAAGRLAERYQIILVQDGGAWIGRGLELPNVYGDGKTPGQCIRQT</sequence>
<dbReference type="AlphaFoldDB" id="X0U2I4"/>
<protein>
    <submittedName>
        <fullName evidence="1">Uncharacterized protein</fullName>
    </submittedName>
</protein>
<accession>X0U2I4</accession>
<gene>
    <name evidence="1" type="ORF">S01H1_45221</name>
</gene>
<dbReference type="EMBL" id="BARS01028880">
    <property type="protein sequence ID" value="GAF99764.1"/>
    <property type="molecule type" value="Genomic_DNA"/>
</dbReference>
<proteinExistence type="predicted"/>
<feature type="non-terminal residue" evidence="1">
    <location>
        <position position="67"/>
    </location>
</feature>
<comment type="caution">
    <text evidence="1">The sequence shown here is derived from an EMBL/GenBank/DDBJ whole genome shotgun (WGS) entry which is preliminary data.</text>
</comment>
<evidence type="ECO:0000313" key="1">
    <source>
        <dbReference type="EMBL" id="GAF99764.1"/>
    </source>
</evidence>